<organism evidence="2 3">
    <name type="scientific">Viridothelium virens</name>
    <name type="common">Speckled blister lichen</name>
    <name type="synonym">Trypethelium virens</name>
    <dbReference type="NCBI Taxonomy" id="1048519"/>
    <lineage>
        <taxon>Eukaryota</taxon>
        <taxon>Fungi</taxon>
        <taxon>Dikarya</taxon>
        <taxon>Ascomycota</taxon>
        <taxon>Pezizomycotina</taxon>
        <taxon>Dothideomycetes</taxon>
        <taxon>Dothideomycetes incertae sedis</taxon>
        <taxon>Trypetheliales</taxon>
        <taxon>Trypetheliaceae</taxon>
        <taxon>Viridothelium</taxon>
    </lineage>
</organism>
<name>A0A6A6HC94_VIRVR</name>
<dbReference type="EMBL" id="ML991791">
    <property type="protein sequence ID" value="KAF2235471.1"/>
    <property type="molecule type" value="Genomic_DNA"/>
</dbReference>
<evidence type="ECO:0000256" key="1">
    <source>
        <dbReference type="SAM" id="MobiDB-lite"/>
    </source>
</evidence>
<accession>A0A6A6HC94</accession>
<gene>
    <name evidence="2" type="ORF">EV356DRAFT_119250</name>
</gene>
<proteinExistence type="predicted"/>
<reference evidence="2" key="1">
    <citation type="journal article" date="2020" name="Stud. Mycol.">
        <title>101 Dothideomycetes genomes: a test case for predicting lifestyles and emergence of pathogens.</title>
        <authorList>
            <person name="Haridas S."/>
            <person name="Albert R."/>
            <person name="Binder M."/>
            <person name="Bloem J."/>
            <person name="Labutti K."/>
            <person name="Salamov A."/>
            <person name="Andreopoulos B."/>
            <person name="Baker S."/>
            <person name="Barry K."/>
            <person name="Bills G."/>
            <person name="Bluhm B."/>
            <person name="Cannon C."/>
            <person name="Castanera R."/>
            <person name="Culley D."/>
            <person name="Daum C."/>
            <person name="Ezra D."/>
            <person name="Gonzalez J."/>
            <person name="Henrissat B."/>
            <person name="Kuo A."/>
            <person name="Liang C."/>
            <person name="Lipzen A."/>
            <person name="Lutzoni F."/>
            <person name="Magnuson J."/>
            <person name="Mondo S."/>
            <person name="Nolan M."/>
            <person name="Ohm R."/>
            <person name="Pangilinan J."/>
            <person name="Park H.-J."/>
            <person name="Ramirez L."/>
            <person name="Alfaro M."/>
            <person name="Sun H."/>
            <person name="Tritt A."/>
            <person name="Yoshinaga Y."/>
            <person name="Zwiers L.-H."/>
            <person name="Turgeon B."/>
            <person name="Goodwin S."/>
            <person name="Spatafora J."/>
            <person name="Crous P."/>
            <person name="Grigoriev I."/>
        </authorList>
    </citation>
    <scope>NUCLEOTIDE SEQUENCE</scope>
    <source>
        <strain evidence="2">Tuck. ex Michener</strain>
    </source>
</reference>
<evidence type="ECO:0000313" key="2">
    <source>
        <dbReference type="EMBL" id="KAF2235471.1"/>
    </source>
</evidence>
<evidence type="ECO:0000313" key="3">
    <source>
        <dbReference type="Proteomes" id="UP000800092"/>
    </source>
</evidence>
<protein>
    <submittedName>
        <fullName evidence="2">Uncharacterized protein</fullName>
    </submittedName>
</protein>
<sequence length="781" mass="85770">MSQSSMTLIARSFDLMSALVRAADPASAVAKSTQDLIKWLARERIDELSFATCAKQARGLAYPNENGLVIRDSIEESDQGLKGLLKGAPLNLVISASLGRMMARDVDFCYLVSTVSVLTNYWDPEGTTDILCSMMLDSGENQHGVSLLYQAQRDPIKAVMSKIVESILVNVVNTGHQVGPLPDELRSLHPHVILDREFAAIVMGIQRTREGVLLLSDYFIGDVTTWLFYHFDGLLEISIAGAIVLSKKLGPSSQVVRIVIHQLCDAAVCSNRTSIEASIATGDGTKKVFMKGLSPDDAPPEIPRPQSARRKPLYLEGPTADSIHGPFKDIGLNRSESNHICAVAKKMTSWLLDIALEYEDLRFAQPSFKATSDGSSGSLRVRDLLLRHPGLMQKQTGHIESSAPIFKRPLDDDQDDNDHLEPLSGSHDPLSKLSRILNCFPMVLDMLDAIQKRCTCSVCETNGSMDDSKAGCLRYLACEELLVLIAHAISDGLGAKDVSGLSNRQDMARAVVELFDSLLQHQQIAWNDWFRVFSCTASGIPFETLKTPKDMGHTPTHVNRGKSLIASQYGCYVAVVPWVDLQQAIRVKGCFGLELFEGNIKGLPEELAFLQSEQPSPITQSLSEIPDSTFSSEDNTRAEFSTAIFRVQSATYRLVTFVKTATHLRLIDPVQALSGLMRSQFPRCTHSSGSETSSRLQTYMFDDILACWADSIGHEAAVQATYILDDRIKFNVAVALSAMGSVIRDVSSCCLSCAEAQVKPKSNTPRRLIQTTALSHSRLLR</sequence>
<feature type="region of interest" description="Disordered" evidence="1">
    <location>
        <begin position="402"/>
        <end position="426"/>
    </location>
</feature>
<dbReference type="AlphaFoldDB" id="A0A6A6HC94"/>
<dbReference type="OrthoDB" id="3526561at2759"/>
<keyword evidence="3" id="KW-1185">Reference proteome</keyword>
<dbReference type="Proteomes" id="UP000800092">
    <property type="component" value="Unassembled WGS sequence"/>
</dbReference>